<feature type="active site" description="Proton donor" evidence="3">
    <location>
        <position position="215"/>
    </location>
</feature>
<evidence type="ECO:0000259" key="4">
    <source>
        <dbReference type="Pfam" id="PF03070"/>
    </source>
</evidence>
<dbReference type="HOGENOM" id="CLU_077537_3_2_11"/>
<comment type="pathway">
    <text evidence="1 2">Cofactor biosynthesis; thiamine diphosphate biosynthesis.</text>
</comment>
<dbReference type="GO" id="GO:0009229">
    <property type="term" value="P:thiamine diphosphate biosynthetic process"/>
    <property type="evidence" value="ECO:0007669"/>
    <property type="project" value="UniProtKB-UniPathway"/>
</dbReference>
<comment type="catalytic activity">
    <reaction evidence="2">
        <text>thiamine + H2O = 5-(2-hydroxyethyl)-4-methylthiazole + 4-amino-5-hydroxymethyl-2-methylpyrimidine + H(+)</text>
        <dbReference type="Rhea" id="RHEA:17509"/>
        <dbReference type="ChEBI" id="CHEBI:15377"/>
        <dbReference type="ChEBI" id="CHEBI:15378"/>
        <dbReference type="ChEBI" id="CHEBI:16892"/>
        <dbReference type="ChEBI" id="CHEBI:17957"/>
        <dbReference type="ChEBI" id="CHEBI:18385"/>
        <dbReference type="EC" id="3.5.99.2"/>
    </reaction>
</comment>
<evidence type="ECO:0000313" key="5">
    <source>
        <dbReference type="EMBL" id="AHY47709.1"/>
    </source>
</evidence>
<comment type="function">
    <text evidence="2">Catalyzes an amino-pyrimidine hydrolysis reaction at the C5' of the pyrimidine moiety of thiamine compounds, a reaction that is part of a thiamine salvage pathway. Thus, catalyzes the conversion of 4-amino-5-aminomethyl-2-methylpyrimidine to 4-amino-5-hydroxymethyl-2-methylpyrimidine (HMP).</text>
</comment>
<evidence type="ECO:0000313" key="7">
    <source>
        <dbReference type="Proteomes" id="UP000025229"/>
    </source>
</evidence>
<dbReference type="PANTHER" id="PTHR43198">
    <property type="entry name" value="BIFUNCTIONAL TH2 PROTEIN"/>
    <property type="match status" value="1"/>
</dbReference>
<evidence type="ECO:0000256" key="2">
    <source>
        <dbReference type="PIRNR" id="PIRNR003170"/>
    </source>
</evidence>
<dbReference type="InterPro" id="IPR004305">
    <property type="entry name" value="Thiaminase-2/PQQC"/>
</dbReference>
<dbReference type="Gene3D" id="1.20.910.10">
    <property type="entry name" value="Heme oxygenase-like"/>
    <property type="match status" value="1"/>
</dbReference>
<name>A0A023X6L4_RUBRA</name>
<evidence type="ECO:0000256" key="3">
    <source>
        <dbReference type="PIRSR" id="PIRSR003170-1"/>
    </source>
</evidence>
<dbReference type="InterPro" id="IPR027574">
    <property type="entry name" value="Thiaminase_II"/>
</dbReference>
<dbReference type="GO" id="GO:0009228">
    <property type="term" value="P:thiamine biosynthetic process"/>
    <property type="evidence" value="ECO:0007669"/>
    <property type="project" value="UniProtKB-KW"/>
</dbReference>
<dbReference type="RefSeq" id="WP_232226549.1">
    <property type="nucleotide sequence ID" value="NZ_CP007514.1"/>
</dbReference>
<dbReference type="GO" id="GO:0005829">
    <property type="term" value="C:cytosol"/>
    <property type="evidence" value="ECO:0007669"/>
    <property type="project" value="TreeGrafter"/>
</dbReference>
<evidence type="ECO:0000256" key="1">
    <source>
        <dbReference type="ARBA" id="ARBA00004948"/>
    </source>
</evidence>
<reference evidence="5 7" key="1">
    <citation type="submission" date="2014-03" db="EMBL/GenBank/DDBJ databases">
        <title>Complete genome sequence of the Radio-Resistant Rubrobacter radiotolerans RSPS-4.</title>
        <authorList>
            <person name="Egas C.C."/>
            <person name="Barroso C.C."/>
            <person name="Froufe H.J.C."/>
            <person name="Pacheco J.J."/>
            <person name="Albuquerque L.L."/>
            <person name="da Costa M.M.S."/>
        </authorList>
    </citation>
    <scope>NUCLEOTIDE SEQUENCE [LARGE SCALE GENOMIC DNA]</scope>
    <source>
        <strain evidence="5 7">RSPS-4</strain>
    </source>
</reference>
<feature type="domain" description="Thiaminase-2/PQQC" evidence="4">
    <location>
        <begin position="18"/>
        <end position="224"/>
    </location>
</feature>
<dbReference type="EMBL" id="JAWXXX010000001">
    <property type="protein sequence ID" value="MDX5895112.1"/>
    <property type="molecule type" value="Genomic_DNA"/>
</dbReference>
<dbReference type="AlphaFoldDB" id="A0A023X6L4"/>
<dbReference type="InterPro" id="IPR016084">
    <property type="entry name" value="Haem_Oase-like_multi-hlx"/>
</dbReference>
<dbReference type="InterPro" id="IPR050967">
    <property type="entry name" value="Thiamine_Salvage_TenA"/>
</dbReference>
<dbReference type="Pfam" id="PF03070">
    <property type="entry name" value="TENA_THI-4"/>
    <property type="match status" value="1"/>
</dbReference>
<keyword evidence="2" id="KW-0378">Hydrolase</keyword>
<dbReference type="PATRIC" id="fig|42256.3.peg.2470"/>
<comment type="catalytic activity">
    <reaction evidence="2">
        <text>4-amino-5-aminomethyl-2-methylpyrimidine + H2O = 4-amino-5-hydroxymethyl-2-methylpyrimidine + NH4(+)</text>
        <dbReference type="Rhea" id="RHEA:31799"/>
        <dbReference type="ChEBI" id="CHEBI:15377"/>
        <dbReference type="ChEBI" id="CHEBI:16892"/>
        <dbReference type="ChEBI" id="CHEBI:28938"/>
        <dbReference type="ChEBI" id="CHEBI:63416"/>
        <dbReference type="EC" id="3.5.99.2"/>
    </reaction>
</comment>
<keyword evidence="7" id="KW-1185">Reference proteome</keyword>
<dbReference type="Proteomes" id="UP000025229">
    <property type="component" value="Chromosome"/>
</dbReference>
<dbReference type="KEGG" id="rrd:RradSPS_2426"/>
<reference evidence="6" key="2">
    <citation type="submission" date="2023-11" db="EMBL/GenBank/DDBJ databases">
        <title>MicrobeMod: A computational toolkit for identifying prokaryotic methylation and restriction-modification with nanopore sequencing.</title>
        <authorList>
            <person name="Crits-Christoph A."/>
            <person name="Kang S.C."/>
            <person name="Lee H."/>
            <person name="Ostrov N."/>
        </authorList>
    </citation>
    <scope>NUCLEOTIDE SEQUENCE</scope>
    <source>
        <strain evidence="6">ATCC 51242</strain>
    </source>
</reference>
<accession>A0A023X6L4</accession>
<dbReference type="eggNOG" id="COG0819">
    <property type="taxonomic scope" value="Bacteria"/>
</dbReference>
<sequence length="230" mass="26072">MSGASLRGERPGFTGTLWREIQPVYAEIISHPFLRGLTDGSLPKERFRYYVVQDALYLREYARALSLVGVRSRDEESLLMFNAHSLGAITVERSLHDGFLKDLGLGPHDLARARMSPTTLAYTSYLIKTAATASYPEALCAVLPCYWIYAEVGRDLSGESSPEPMYDKWIQTYGGEDFNALVDAVLDTADRVLQDATSRQRETATRTFLTTSRYEYMFWDAGWRLETWPV</sequence>
<organism evidence="5 7">
    <name type="scientific">Rubrobacter radiotolerans</name>
    <name type="common">Arthrobacter radiotolerans</name>
    <dbReference type="NCBI Taxonomy" id="42256"/>
    <lineage>
        <taxon>Bacteria</taxon>
        <taxon>Bacillati</taxon>
        <taxon>Actinomycetota</taxon>
        <taxon>Rubrobacteria</taxon>
        <taxon>Rubrobacterales</taxon>
        <taxon>Rubrobacteraceae</taxon>
        <taxon>Rubrobacter</taxon>
    </lineage>
</organism>
<keyword evidence="2" id="KW-0784">Thiamine biosynthesis</keyword>
<proteinExistence type="inferred from homology"/>
<dbReference type="Proteomes" id="UP001281130">
    <property type="component" value="Unassembled WGS sequence"/>
</dbReference>
<dbReference type="NCBIfam" id="TIGR04306">
    <property type="entry name" value="salvage_TenA"/>
    <property type="match status" value="1"/>
</dbReference>
<evidence type="ECO:0000313" key="6">
    <source>
        <dbReference type="EMBL" id="MDX5895112.1"/>
    </source>
</evidence>
<dbReference type="UniPathway" id="UPA00060"/>
<dbReference type="STRING" id="42256.RradSPS_2426"/>
<dbReference type="EMBL" id="CP007514">
    <property type="protein sequence ID" value="AHY47709.1"/>
    <property type="molecule type" value="Genomic_DNA"/>
</dbReference>
<dbReference type="GO" id="GO:0050334">
    <property type="term" value="F:thiaminase activity"/>
    <property type="evidence" value="ECO:0007669"/>
    <property type="project" value="UniProtKB-UniRule"/>
</dbReference>
<dbReference type="CDD" id="cd19365">
    <property type="entry name" value="TenA_C-like"/>
    <property type="match status" value="1"/>
</dbReference>
<dbReference type="InterPro" id="IPR026285">
    <property type="entry name" value="TenA_E"/>
</dbReference>
<protein>
    <recommendedName>
        <fullName evidence="2">Aminopyrimidine aminohydrolase</fullName>
        <ecNumber evidence="2">3.5.99.2</ecNumber>
    </recommendedName>
</protein>
<dbReference type="SUPFAM" id="SSF48613">
    <property type="entry name" value="Heme oxygenase-like"/>
    <property type="match status" value="1"/>
</dbReference>
<dbReference type="EC" id="3.5.99.2" evidence="2"/>
<comment type="similarity">
    <text evidence="2">Belongs to the TenA family.</text>
</comment>
<gene>
    <name evidence="6" type="primary">tenA</name>
    <name evidence="5" type="ORF">RradSPS_2426</name>
    <name evidence="6" type="ORF">SIL72_13880</name>
</gene>
<dbReference type="PIRSF" id="PIRSF003170">
    <property type="entry name" value="Pet18p"/>
    <property type="match status" value="1"/>
</dbReference>
<dbReference type="PANTHER" id="PTHR43198:SF2">
    <property type="entry name" value="SI:CH1073-67J19.1-RELATED"/>
    <property type="match status" value="1"/>
</dbReference>